<dbReference type="AlphaFoldDB" id="S9TIF8"/>
<feature type="compositionally biased region" description="Basic and acidic residues" evidence="1">
    <location>
        <begin position="306"/>
        <end position="324"/>
    </location>
</feature>
<feature type="region of interest" description="Disordered" evidence="1">
    <location>
        <begin position="303"/>
        <end position="374"/>
    </location>
</feature>
<comment type="caution">
    <text evidence="2">The sequence shown here is derived from an EMBL/GenBank/DDBJ whole genome shotgun (WGS) entry which is preliminary data.</text>
</comment>
<feature type="region of interest" description="Disordered" evidence="1">
    <location>
        <begin position="33"/>
        <end position="288"/>
    </location>
</feature>
<gene>
    <name evidence="2" type="ORF">STCU_11085</name>
</gene>
<name>S9TIF8_9TRYP</name>
<protein>
    <submittedName>
        <fullName evidence="2">HMG box family protein</fullName>
    </submittedName>
</protein>
<keyword evidence="3" id="KW-1185">Reference proteome</keyword>
<feature type="compositionally biased region" description="Polar residues" evidence="1">
    <location>
        <begin position="52"/>
        <end position="69"/>
    </location>
</feature>
<evidence type="ECO:0000313" key="3">
    <source>
        <dbReference type="Proteomes" id="UP000015354"/>
    </source>
</evidence>
<accession>S9TIF8</accession>
<evidence type="ECO:0000313" key="2">
    <source>
        <dbReference type="EMBL" id="EPY16649.1"/>
    </source>
</evidence>
<feature type="compositionally biased region" description="Basic and acidic residues" evidence="1">
    <location>
        <begin position="255"/>
        <end position="286"/>
    </location>
</feature>
<feature type="compositionally biased region" description="Basic and acidic residues" evidence="1">
    <location>
        <begin position="119"/>
        <end position="132"/>
    </location>
</feature>
<feature type="compositionally biased region" description="Low complexity" evidence="1">
    <location>
        <begin position="338"/>
        <end position="348"/>
    </location>
</feature>
<dbReference type="Proteomes" id="UP000015354">
    <property type="component" value="Unassembled WGS sequence"/>
</dbReference>
<evidence type="ECO:0000256" key="1">
    <source>
        <dbReference type="SAM" id="MobiDB-lite"/>
    </source>
</evidence>
<feature type="compositionally biased region" description="Basic and acidic residues" evidence="1">
    <location>
        <begin position="141"/>
        <end position="154"/>
    </location>
</feature>
<feature type="compositionally biased region" description="Basic and acidic residues" evidence="1">
    <location>
        <begin position="203"/>
        <end position="236"/>
    </location>
</feature>
<reference evidence="2 3" key="1">
    <citation type="journal article" date="2013" name="PLoS ONE">
        <title>Predicting the Proteins of Angomonas deanei, Strigomonas culicis and Their Respective Endosymbionts Reveals New Aspects of the Trypanosomatidae Family.</title>
        <authorList>
            <person name="Motta M.C."/>
            <person name="Martins A.C."/>
            <person name="de Souza S.S."/>
            <person name="Catta-Preta C.M."/>
            <person name="Silva R."/>
            <person name="Klein C.C."/>
            <person name="de Almeida L.G."/>
            <person name="de Lima Cunha O."/>
            <person name="Ciapina L.P."/>
            <person name="Brocchi M."/>
            <person name="Colabardini A.C."/>
            <person name="de Araujo Lima B."/>
            <person name="Machado C.R."/>
            <person name="de Almeida Soares C.M."/>
            <person name="Probst C.M."/>
            <person name="de Menezes C.B."/>
            <person name="Thompson C.E."/>
            <person name="Bartholomeu D.C."/>
            <person name="Gradia D.F."/>
            <person name="Pavoni D.P."/>
            <person name="Grisard E.C."/>
            <person name="Fantinatti-Garboggini F."/>
            <person name="Marchini F.K."/>
            <person name="Rodrigues-Luiz G.F."/>
            <person name="Wagner G."/>
            <person name="Goldman G.H."/>
            <person name="Fietto J.L."/>
            <person name="Elias M.C."/>
            <person name="Goldman M.H."/>
            <person name="Sagot M.F."/>
            <person name="Pereira M."/>
            <person name="Stoco P.H."/>
            <person name="de Mendonca-Neto R.P."/>
            <person name="Teixeira S.M."/>
            <person name="Maciel T.E."/>
            <person name="de Oliveira Mendes T.A."/>
            <person name="Urmenyi T.P."/>
            <person name="de Souza W."/>
            <person name="Schenkman S."/>
            <person name="de Vasconcelos A.T."/>
        </authorList>
    </citation>
    <scope>NUCLEOTIDE SEQUENCE [LARGE SCALE GENOMIC DNA]</scope>
</reference>
<proteinExistence type="predicted"/>
<organism evidence="2 3">
    <name type="scientific">Strigomonas culicis</name>
    <dbReference type="NCBI Taxonomy" id="28005"/>
    <lineage>
        <taxon>Eukaryota</taxon>
        <taxon>Discoba</taxon>
        <taxon>Euglenozoa</taxon>
        <taxon>Kinetoplastea</taxon>
        <taxon>Metakinetoplastina</taxon>
        <taxon>Trypanosomatida</taxon>
        <taxon>Trypanosomatidae</taxon>
        <taxon>Strigomonadinae</taxon>
        <taxon>Strigomonas</taxon>
    </lineage>
</organism>
<feature type="compositionally biased region" description="Polar residues" evidence="1">
    <location>
        <begin position="169"/>
        <end position="179"/>
    </location>
</feature>
<sequence length="391" mass="43125">MDIFEYDLFDFDVGSVTPSSAPNLVLPGTASPGKALTATAGSHYSDKDVESNGYTRSNSTDHPIGQDNKNSSKTEYSRHTSIRWLLDESPTVKNNEKKKNSDMDTMNNNNNNNVLAKQEPSRPRSGEHHEAKQNTSTQEGLRPDAKPPKRDRSGDSTTPPSAHQRDTEQNQPPRTQSSHGAAKSRERPHSANKNASMRLHAHASPERHATGRGSNERETEALRTSHSDGAYEEREGAVSTLPHSATERNVSFARMRNDPIAELTRVKSMPDTRKNNGESHKDKDEGNAQLLLSTTIIGKIRSTFNPKEKDLSDGDHHRKNHEAGRPSSAKRTTSIIGRLRSSSNRNLSTLGDAEGRQIDEEEEHPSSKRGTSIIEKLGLSSHSILTALQKL</sequence>
<dbReference type="EMBL" id="ATMH01010975">
    <property type="protein sequence ID" value="EPY16649.1"/>
    <property type="molecule type" value="Genomic_DNA"/>
</dbReference>